<dbReference type="Gene3D" id="3.40.50.150">
    <property type="entry name" value="Vaccinia Virus protein VP39"/>
    <property type="match status" value="1"/>
</dbReference>
<dbReference type="Pfam" id="PF13649">
    <property type="entry name" value="Methyltransf_25"/>
    <property type="match status" value="1"/>
</dbReference>
<dbReference type="InterPro" id="IPR050723">
    <property type="entry name" value="CFA/CMAS"/>
</dbReference>
<dbReference type="SUPFAM" id="SSF53335">
    <property type="entry name" value="S-adenosyl-L-methionine-dependent methyltransferases"/>
    <property type="match status" value="1"/>
</dbReference>
<feature type="domain" description="Methyltransferase" evidence="1">
    <location>
        <begin position="47"/>
        <end position="137"/>
    </location>
</feature>
<dbReference type="PANTHER" id="PTHR43667:SF2">
    <property type="entry name" value="FATTY ACID C-METHYL TRANSFERASE"/>
    <property type="match status" value="1"/>
</dbReference>
<gene>
    <name evidence="2" type="ORF">MOST_12000</name>
</gene>
<organism evidence="2 3">
    <name type="scientific">Neomoorella stamsii</name>
    <dbReference type="NCBI Taxonomy" id="1266720"/>
    <lineage>
        <taxon>Bacteria</taxon>
        <taxon>Bacillati</taxon>
        <taxon>Bacillota</taxon>
        <taxon>Clostridia</taxon>
        <taxon>Neomoorellales</taxon>
        <taxon>Neomoorellaceae</taxon>
        <taxon>Neomoorella</taxon>
    </lineage>
</organism>
<name>A0A9X7J4Q7_9FIRM</name>
<dbReference type="RefSeq" id="WP_054936398.1">
    <property type="nucleotide sequence ID" value="NZ_PVXL01000036.1"/>
</dbReference>
<evidence type="ECO:0000313" key="3">
    <source>
        <dbReference type="Proteomes" id="UP000239430"/>
    </source>
</evidence>
<accession>A0A9X7J4Q7</accession>
<evidence type="ECO:0000313" key="2">
    <source>
        <dbReference type="EMBL" id="PRR73800.1"/>
    </source>
</evidence>
<protein>
    <submittedName>
        <fullName evidence="2">Bifunctional 3-demethylubiquinone-9 3-methyltransferase/ 2-octaprenyl-6-hydroxy phenol methylase</fullName>
    </submittedName>
</protein>
<dbReference type="EMBL" id="PVXL01000036">
    <property type="protein sequence ID" value="PRR73800.1"/>
    <property type="molecule type" value="Genomic_DNA"/>
</dbReference>
<dbReference type="InterPro" id="IPR041698">
    <property type="entry name" value="Methyltransf_25"/>
</dbReference>
<proteinExistence type="predicted"/>
<dbReference type="GO" id="GO:0008168">
    <property type="term" value="F:methyltransferase activity"/>
    <property type="evidence" value="ECO:0007669"/>
    <property type="project" value="UniProtKB-KW"/>
</dbReference>
<keyword evidence="2" id="KW-0489">Methyltransferase</keyword>
<keyword evidence="3" id="KW-1185">Reference proteome</keyword>
<sequence>MDSLIDKYDRLAEGFTAREYANKEFYMYRRLLLTLFWGVPLKSGDSVLELGCGDGYLARSFIRYGLRYHGVDFAPERVRVAGSRLREAGLDADLTVADVNELSLTEPYDAVVAYMRTFFAYTREPLAVLRRLRPCVRKKIILDLNPRRDLPVKKGIALLQEAGFRRVTWRPFLVPKEKRLPPALLRVLVSCEDVPLVRSLPLRWKFHCLLKGEP</sequence>
<dbReference type="PANTHER" id="PTHR43667">
    <property type="entry name" value="CYCLOPROPANE-FATTY-ACYL-PHOSPHOLIPID SYNTHASE"/>
    <property type="match status" value="1"/>
</dbReference>
<dbReference type="InterPro" id="IPR029063">
    <property type="entry name" value="SAM-dependent_MTases_sf"/>
</dbReference>
<evidence type="ECO:0000259" key="1">
    <source>
        <dbReference type="Pfam" id="PF13649"/>
    </source>
</evidence>
<dbReference type="GO" id="GO:0032259">
    <property type="term" value="P:methylation"/>
    <property type="evidence" value="ECO:0007669"/>
    <property type="project" value="UniProtKB-KW"/>
</dbReference>
<dbReference type="Proteomes" id="UP000239430">
    <property type="component" value="Unassembled WGS sequence"/>
</dbReference>
<dbReference type="AlphaFoldDB" id="A0A9X7J4Q7"/>
<comment type="caution">
    <text evidence="2">The sequence shown here is derived from an EMBL/GenBank/DDBJ whole genome shotgun (WGS) entry which is preliminary data.</text>
</comment>
<reference evidence="2 3" key="1">
    <citation type="submission" date="2018-03" db="EMBL/GenBank/DDBJ databases">
        <title>Genome sequence of Moorella stamsii DSM 26217.</title>
        <authorList>
            <person name="Poehlein A."/>
            <person name="Daniel R."/>
        </authorList>
    </citation>
    <scope>NUCLEOTIDE SEQUENCE [LARGE SCALE GENOMIC DNA]</scope>
    <source>
        <strain evidence="3">DSM 26217</strain>
    </source>
</reference>
<keyword evidence="2" id="KW-0808">Transferase</keyword>
<dbReference type="CDD" id="cd02440">
    <property type="entry name" value="AdoMet_MTases"/>
    <property type="match status" value="1"/>
</dbReference>